<protein>
    <submittedName>
        <fullName evidence="2">Uncharacterized protein</fullName>
    </submittedName>
</protein>
<organism evidence="2 3">
    <name type="scientific">Kribbella flavida (strain DSM 17836 / JCM 10339 / NBRC 14399)</name>
    <dbReference type="NCBI Taxonomy" id="479435"/>
    <lineage>
        <taxon>Bacteria</taxon>
        <taxon>Bacillati</taxon>
        <taxon>Actinomycetota</taxon>
        <taxon>Actinomycetes</taxon>
        <taxon>Propionibacteriales</taxon>
        <taxon>Kribbellaceae</taxon>
        <taxon>Kribbella</taxon>
    </lineage>
</organism>
<name>D2PQ61_KRIFD</name>
<evidence type="ECO:0000256" key="1">
    <source>
        <dbReference type="SAM" id="Phobius"/>
    </source>
</evidence>
<gene>
    <name evidence="2" type="ordered locus">Kfla_5758</name>
</gene>
<feature type="transmembrane region" description="Helical" evidence="1">
    <location>
        <begin position="55"/>
        <end position="77"/>
    </location>
</feature>
<dbReference type="HOGENOM" id="CLU_2012231_0_0_11"/>
<dbReference type="Proteomes" id="UP000007967">
    <property type="component" value="Chromosome"/>
</dbReference>
<dbReference type="AlphaFoldDB" id="D2PQ61"/>
<dbReference type="EMBL" id="CP001736">
    <property type="protein sequence ID" value="ADB34763.1"/>
    <property type="molecule type" value="Genomic_DNA"/>
</dbReference>
<keyword evidence="1" id="KW-0812">Transmembrane</keyword>
<dbReference type="KEGG" id="kfl:Kfla_5758"/>
<evidence type="ECO:0000313" key="2">
    <source>
        <dbReference type="EMBL" id="ADB34763.1"/>
    </source>
</evidence>
<keyword evidence="1" id="KW-1133">Transmembrane helix</keyword>
<keyword evidence="1" id="KW-0472">Membrane</keyword>
<reference evidence="2 3" key="2">
    <citation type="journal article" date="2010" name="Stand. Genomic Sci.">
        <title>Complete genome sequence of Kribbella flavida type strain (IFO 14399).</title>
        <authorList>
            <person name="Pukall R."/>
            <person name="Lapidus A."/>
            <person name="Glavina Del Rio T."/>
            <person name="Copeland A."/>
            <person name="Tice H."/>
            <person name="Cheng J.-F."/>
            <person name="Lucas S."/>
            <person name="Chen F."/>
            <person name="Nolan M."/>
            <person name="LaButti K."/>
            <person name="Pati A."/>
            <person name="Ivanova N."/>
            <person name="Mavrommatis K."/>
            <person name="Mikhailova N."/>
            <person name="Pitluck S."/>
            <person name="Bruce D."/>
            <person name="Goodwin L."/>
            <person name="Land M."/>
            <person name="Hauser L."/>
            <person name="Chang Y.-J."/>
            <person name="Jeffries C.D."/>
            <person name="Chen A."/>
            <person name="Palaniappan K."/>
            <person name="Chain P."/>
            <person name="Rohde M."/>
            <person name="Goeker M."/>
            <person name="Bristow J."/>
            <person name="Eisen J.A."/>
            <person name="Markowitz V."/>
            <person name="Hugenholtz P."/>
            <person name="Kyrpides N.C."/>
            <person name="Klenk H.-P."/>
            <person name="Brettin T."/>
        </authorList>
    </citation>
    <scope>NUCLEOTIDE SEQUENCE [LARGE SCALE GENOMIC DNA]</scope>
    <source>
        <strain evidence="3">DSM 17836 / JCM 10339 / NBRC 14399</strain>
    </source>
</reference>
<proteinExistence type="predicted"/>
<evidence type="ECO:0000313" key="3">
    <source>
        <dbReference type="Proteomes" id="UP000007967"/>
    </source>
</evidence>
<keyword evidence="3" id="KW-1185">Reference proteome</keyword>
<accession>D2PQ61</accession>
<reference evidence="3" key="1">
    <citation type="submission" date="2009-09" db="EMBL/GenBank/DDBJ databases">
        <title>The complete genome of Kribbella flavida DSM 17836.</title>
        <authorList>
            <consortium name="US DOE Joint Genome Institute (JGI-PGF)"/>
            <person name="Lucas S."/>
            <person name="Copeland A."/>
            <person name="Lapidus A."/>
            <person name="Glavina del Rio T."/>
            <person name="Dalin E."/>
            <person name="Tice H."/>
            <person name="Bruce D."/>
            <person name="Goodwin L."/>
            <person name="Pitluck S."/>
            <person name="Kyrpides N."/>
            <person name="Mavromatis K."/>
            <person name="Ivanova N."/>
            <person name="Saunders E."/>
            <person name="Brettin T."/>
            <person name="Detter J.C."/>
            <person name="Han C."/>
            <person name="Larimer F."/>
            <person name="Land M."/>
            <person name="Hauser L."/>
            <person name="Markowitz V."/>
            <person name="Cheng J.-F."/>
            <person name="Hugenholtz P."/>
            <person name="Woyke T."/>
            <person name="Wu D."/>
            <person name="Pukall R."/>
            <person name="Klenk H.-P."/>
            <person name="Eisen J.A."/>
        </authorList>
    </citation>
    <scope>NUCLEOTIDE SEQUENCE [LARGE SCALE GENOMIC DNA]</scope>
    <source>
        <strain evidence="3">DSM 17836 / JCM 10339 / NBRC 14399</strain>
    </source>
</reference>
<sequence>MQREQVRTAVGDLPPDQLLAAVRATRSHAAVADPVIRAAALRILQHRLALVPSKAVLVLFSPVPAVTALATSGVMGAPEWTTWFIAGLTLLSGLCAGVLAWQAFYLPRRLTERIRLLTAADVS</sequence>
<feature type="transmembrane region" description="Helical" evidence="1">
    <location>
        <begin position="83"/>
        <end position="106"/>
    </location>
</feature>